<reference evidence="2" key="1">
    <citation type="journal article" date="2020" name="Cell">
        <title>Large-Scale Comparative Analyses of Tick Genomes Elucidate Their Genetic Diversity and Vector Capacities.</title>
        <authorList>
            <consortium name="Tick Genome and Microbiome Consortium (TIGMIC)"/>
            <person name="Jia N."/>
            <person name="Wang J."/>
            <person name="Shi W."/>
            <person name="Du L."/>
            <person name="Sun Y."/>
            <person name="Zhan W."/>
            <person name="Jiang J.F."/>
            <person name="Wang Q."/>
            <person name="Zhang B."/>
            <person name="Ji P."/>
            <person name="Bell-Sakyi L."/>
            <person name="Cui X.M."/>
            <person name="Yuan T.T."/>
            <person name="Jiang B.G."/>
            <person name="Yang W.F."/>
            <person name="Lam T.T."/>
            <person name="Chang Q.C."/>
            <person name="Ding S.J."/>
            <person name="Wang X.J."/>
            <person name="Zhu J.G."/>
            <person name="Ruan X.D."/>
            <person name="Zhao L."/>
            <person name="Wei J.T."/>
            <person name="Ye R.Z."/>
            <person name="Que T.C."/>
            <person name="Du C.H."/>
            <person name="Zhou Y.H."/>
            <person name="Cheng J.X."/>
            <person name="Dai P.F."/>
            <person name="Guo W.B."/>
            <person name="Han X.H."/>
            <person name="Huang E.J."/>
            <person name="Li L.F."/>
            <person name="Wei W."/>
            <person name="Gao Y.C."/>
            <person name="Liu J.Z."/>
            <person name="Shao H.Z."/>
            <person name="Wang X."/>
            <person name="Wang C.C."/>
            <person name="Yang T.C."/>
            <person name="Huo Q.B."/>
            <person name="Li W."/>
            <person name="Chen H.Y."/>
            <person name="Chen S.E."/>
            <person name="Zhou L.G."/>
            <person name="Ni X.B."/>
            <person name="Tian J.H."/>
            <person name="Sheng Y."/>
            <person name="Liu T."/>
            <person name="Pan Y.S."/>
            <person name="Xia L.Y."/>
            <person name="Li J."/>
            <person name="Zhao F."/>
            <person name="Cao W.C."/>
        </authorList>
    </citation>
    <scope>NUCLEOTIDE SEQUENCE</scope>
    <source>
        <strain evidence="2">Rsan-2018</strain>
    </source>
</reference>
<feature type="domain" description="Brinker DNA-binding" evidence="1">
    <location>
        <begin position="59"/>
        <end position="105"/>
    </location>
</feature>
<dbReference type="InterPro" id="IPR018586">
    <property type="entry name" value="Brinker_DNA-bd"/>
</dbReference>
<accession>A0A9D4T2T6</accession>
<evidence type="ECO:0000313" key="2">
    <source>
        <dbReference type="EMBL" id="KAH7969856.1"/>
    </source>
</evidence>
<reference evidence="2" key="2">
    <citation type="submission" date="2021-09" db="EMBL/GenBank/DDBJ databases">
        <authorList>
            <person name="Jia N."/>
            <person name="Wang J."/>
            <person name="Shi W."/>
            <person name="Du L."/>
            <person name="Sun Y."/>
            <person name="Zhan W."/>
            <person name="Jiang J."/>
            <person name="Wang Q."/>
            <person name="Zhang B."/>
            <person name="Ji P."/>
            <person name="Sakyi L.B."/>
            <person name="Cui X."/>
            <person name="Yuan T."/>
            <person name="Jiang B."/>
            <person name="Yang W."/>
            <person name="Lam T.T.-Y."/>
            <person name="Chang Q."/>
            <person name="Ding S."/>
            <person name="Wang X."/>
            <person name="Zhu J."/>
            <person name="Ruan X."/>
            <person name="Zhao L."/>
            <person name="Wei J."/>
            <person name="Que T."/>
            <person name="Du C."/>
            <person name="Cheng J."/>
            <person name="Dai P."/>
            <person name="Han X."/>
            <person name="Huang E."/>
            <person name="Gao Y."/>
            <person name="Liu J."/>
            <person name="Shao H."/>
            <person name="Ye R."/>
            <person name="Li L."/>
            <person name="Wei W."/>
            <person name="Wang X."/>
            <person name="Wang C."/>
            <person name="Huo Q."/>
            <person name="Li W."/>
            <person name="Guo W."/>
            <person name="Chen H."/>
            <person name="Chen S."/>
            <person name="Zhou L."/>
            <person name="Zhou L."/>
            <person name="Ni X."/>
            <person name="Tian J."/>
            <person name="Zhou Y."/>
            <person name="Sheng Y."/>
            <person name="Liu T."/>
            <person name="Pan Y."/>
            <person name="Xia L."/>
            <person name="Li J."/>
            <person name="Zhao F."/>
            <person name="Cao W."/>
        </authorList>
    </citation>
    <scope>NUCLEOTIDE SEQUENCE</scope>
    <source>
        <strain evidence="2">Rsan-2018</strain>
        <tissue evidence="2">Larvae</tissue>
    </source>
</reference>
<protein>
    <recommendedName>
        <fullName evidence="1">Brinker DNA-binding domain-containing protein</fullName>
    </recommendedName>
</protein>
<evidence type="ECO:0000259" key="1">
    <source>
        <dbReference type="Pfam" id="PF09607"/>
    </source>
</evidence>
<sequence length="117" mass="12935">MLTNCTASGILVGFGRYASHAVIQPVGLVAICIRSVAARYSVLEVRAFVIFACSMPAKRKSYTAKFKLTAVKYAEDYGNRAAGCHFDVIEKMVRTWRQPTAKLQAMKSDKKADRGKK</sequence>
<comment type="caution">
    <text evidence="2">The sequence shown here is derived from an EMBL/GenBank/DDBJ whole genome shotgun (WGS) entry which is preliminary data.</text>
</comment>
<dbReference type="Proteomes" id="UP000821837">
    <property type="component" value="Unassembled WGS sequence"/>
</dbReference>
<keyword evidence="3" id="KW-1185">Reference proteome</keyword>
<dbReference type="AlphaFoldDB" id="A0A9D4T2T6"/>
<organism evidence="2 3">
    <name type="scientific">Rhipicephalus sanguineus</name>
    <name type="common">Brown dog tick</name>
    <name type="synonym">Ixodes sanguineus</name>
    <dbReference type="NCBI Taxonomy" id="34632"/>
    <lineage>
        <taxon>Eukaryota</taxon>
        <taxon>Metazoa</taxon>
        <taxon>Ecdysozoa</taxon>
        <taxon>Arthropoda</taxon>
        <taxon>Chelicerata</taxon>
        <taxon>Arachnida</taxon>
        <taxon>Acari</taxon>
        <taxon>Parasitiformes</taxon>
        <taxon>Ixodida</taxon>
        <taxon>Ixodoidea</taxon>
        <taxon>Ixodidae</taxon>
        <taxon>Rhipicephalinae</taxon>
        <taxon>Rhipicephalus</taxon>
        <taxon>Rhipicephalus</taxon>
    </lineage>
</organism>
<dbReference type="Pfam" id="PF09607">
    <property type="entry name" value="BrkDBD"/>
    <property type="match status" value="1"/>
</dbReference>
<dbReference type="EMBL" id="JABSTV010001248">
    <property type="protein sequence ID" value="KAH7969856.1"/>
    <property type="molecule type" value="Genomic_DNA"/>
</dbReference>
<name>A0A9D4T2T6_RHISA</name>
<evidence type="ECO:0000313" key="3">
    <source>
        <dbReference type="Proteomes" id="UP000821837"/>
    </source>
</evidence>
<proteinExistence type="predicted"/>
<gene>
    <name evidence="2" type="ORF">HPB52_022377</name>
</gene>